<accession>B6G916</accession>
<dbReference type="AlphaFoldDB" id="B6G916"/>
<keyword evidence="2" id="KW-1185">Reference proteome</keyword>
<organism evidence="1 2">
    <name type="scientific">Collinsella stercoris DSM 13279</name>
    <dbReference type="NCBI Taxonomy" id="445975"/>
    <lineage>
        <taxon>Bacteria</taxon>
        <taxon>Bacillati</taxon>
        <taxon>Actinomycetota</taxon>
        <taxon>Coriobacteriia</taxon>
        <taxon>Coriobacteriales</taxon>
        <taxon>Coriobacteriaceae</taxon>
        <taxon>Collinsella</taxon>
    </lineage>
</organism>
<reference evidence="1 2" key="1">
    <citation type="submission" date="2008-10" db="EMBL/GenBank/DDBJ databases">
        <title>Draft genome sequence of Collinsella stercoris (DSM 13279).</title>
        <authorList>
            <person name="Sudarsanam P."/>
            <person name="Ley R."/>
            <person name="Guruge J."/>
            <person name="Turnbaugh P.J."/>
            <person name="Mahowald M."/>
            <person name="Liep D."/>
            <person name="Gordon J."/>
        </authorList>
    </citation>
    <scope>NUCLEOTIDE SEQUENCE [LARGE SCALE GENOMIC DNA]</scope>
    <source>
        <strain evidence="1 2">DSM 13279</strain>
    </source>
</reference>
<comment type="caution">
    <text evidence="1">The sequence shown here is derived from an EMBL/GenBank/DDBJ whole genome shotgun (WGS) entry which is preliminary data.</text>
</comment>
<dbReference type="HOGENOM" id="CLU_2733072_0_0_11"/>
<reference evidence="1 2" key="2">
    <citation type="submission" date="2008-10" db="EMBL/GenBank/DDBJ databases">
        <authorList>
            <person name="Fulton L."/>
            <person name="Clifton S."/>
            <person name="Fulton B."/>
            <person name="Xu J."/>
            <person name="Minx P."/>
            <person name="Pepin K.H."/>
            <person name="Johnson M."/>
            <person name="Thiruvilangam P."/>
            <person name="Bhonagiri V."/>
            <person name="Nash W.E."/>
            <person name="Mardis E.R."/>
            <person name="Wilson R.K."/>
        </authorList>
    </citation>
    <scope>NUCLEOTIDE SEQUENCE [LARGE SCALE GENOMIC DNA]</scope>
    <source>
        <strain evidence="1 2">DSM 13279</strain>
    </source>
</reference>
<dbReference type="OrthoDB" id="9893544at2"/>
<evidence type="ECO:0000313" key="1">
    <source>
        <dbReference type="EMBL" id="EEA91213.1"/>
    </source>
</evidence>
<dbReference type="EMBL" id="ABXJ01000030">
    <property type="protein sequence ID" value="EEA91213.1"/>
    <property type="molecule type" value="Genomic_DNA"/>
</dbReference>
<dbReference type="GeneID" id="98002872"/>
<protein>
    <submittedName>
        <fullName evidence="1">Uncharacterized protein</fullName>
    </submittedName>
</protein>
<evidence type="ECO:0000313" key="2">
    <source>
        <dbReference type="Proteomes" id="UP000003560"/>
    </source>
</evidence>
<dbReference type="Proteomes" id="UP000003560">
    <property type="component" value="Unassembled WGS sequence"/>
</dbReference>
<proteinExistence type="predicted"/>
<sequence>MQGDVEVLRDYSAALGIFEEYANGGFQFIEAELDRNVSSEELANDAIADLEALHKEYMGGGDEGRTDAVNG</sequence>
<gene>
    <name evidence="1" type="ORF">COLSTE_00557</name>
</gene>
<dbReference type="STRING" id="445975.COLSTE_00557"/>
<name>B6G916_9ACTN</name>
<dbReference type="RefSeq" id="WP_006720219.1">
    <property type="nucleotide sequence ID" value="NZ_CP085935.1"/>
</dbReference>